<dbReference type="Proteomes" id="UP000008070">
    <property type="component" value="Chromosome"/>
</dbReference>
<evidence type="ECO:0000313" key="2">
    <source>
        <dbReference type="EMBL" id="SPK02031.1"/>
    </source>
</evidence>
<feature type="region of interest" description="Disordered" evidence="1">
    <location>
        <begin position="104"/>
        <end position="127"/>
    </location>
</feature>
<dbReference type="AlphaFoldDB" id="A0A2P9HAV8"/>
<sequence>MAEYGMRIDEIHEYLDRIEEVIEKLSDIQSEEISAEEISDLILIVGDLHGWGTAYTDGGPKLGIAAPVLSRYVKQTRSSYLTHEARVVAQRVRSFLRSQDQATNLNGHQDARPPSEAATSHTDDPASPLTIKGEGWHIVGQATDLKVKILALYMLVESIMERVRGSNSPPNQQALTQLERSQLITILETALSVLKAPMVEVGFLKKLKKALSGVAKKAAEKQVEEGLGSLSDLAASELTDVISQVGS</sequence>
<dbReference type="EMBL" id="FP103042">
    <property type="protein sequence ID" value="SPK02031.1"/>
    <property type="molecule type" value="Genomic_DNA"/>
</dbReference>
<evidence type="ECO:0000313" key="3">
    <source>
        <dbReference type="Proteomes" id="UP000008070"/>
    </source>
</evidence>
<reference evidence="3" key="1">
    <citation type="journal article" date="2009" name="PLoS ONE">
        <title>Methylobacterium genome sequences: a reference blueprint to investigate microbial metabolism of C1 compounds from natural and industrial sources.</title>
        <authorList>
            <person name="Vuilleumier S."/>
            <person name="Chistoserdova L."/>
            <person name="Lee M.-C."/>
            <person name="Bringel F."/>
            <person name="Lajus A."/>
            <person name="Zhou Y."/>
            <person name="Gourion B."/>
            <person name="Barbe V."/>
            <person name="Chang J."/>
            <person name="Cruveiller S."/>
            <person name="Dossat C."/>
            <person name="Gillett W."/>
            <person name="Gruffaz C."/>
            <person name="Haugen E."/>
            <person name="Hourcade E."/>
            <person name="Levy R."/>
            <person name="Mangenot S."/>
            <person name="Muller E."/>
            <person name="Nadalig T."/>
            <person name="Pagni M."/>
            <person name="Penny C."/>
            <person name="Peyraud R."/>
            <person name="Robinson D.G."/>
            <person name="Roche D."/>
            <person name="Rouy Z."/>
            <person name="Saenampechek C."/>
            <person name="Salvignol G."/>
            <person name="Vallenet D."/>
            <person name="Wu Z."/>
            <person name="Marx C.J."/>
            <person name="Vorholt J.A."/>
            <person name="Olson M.V."/>
            <person name="Kaul R."/>
            <person name="Weissenbach J."/>
            <person name="Medigue C."/>
            <person name="Lidstrom M.E."/>
        </authorList>
    </citation>
    <scope>NUCLEOTIDE SEQUENCE [LARGE SCALE GENOMIC DNA]</scope>
    <source>
        <strain evidence="3">DSM 6343 / CIP 106787 / DM4</strain>
    </source>
</reference>
<evidence type="ECO:0000256" key="1">
    <source>
        <dbReference type="SAM" id="MobiDB-lite"/>
    </source>
</evidence>
<proteinExistence type="predicted"/>
<accession>A0A2P9HAV8</accession>
<name>A0A2P9HAV8_METED</name>
<protein>
    <submittedName>
        <fullName evidence="2">Uncharacterized protein</fullName>
    </submittedName>
</protein>
<organism evidence="2 3">
    <name type="scientific">Methylorubrum extorquens (strain DSM 6343 / CIP 106787 / DM4)</name>
    <name type="common">Methylobacterium extorquens</name>
    <dbReference type="NCBI Taxonomy" id="661410"/>
    <lineage>
        <taxon>Bacteria</taxon>
        <taxon>Pseudomonadati</taxon>
        <taxon>Pseudomonadota</taxon>
        <taxon>Alphaproteobacteria</taxon>
        <taxon>Hyphomicrobiales</taxon>
        <taxon>Methylobacteriaceae</taxon>
        <taxon>Methylorubrum</taxon>
    </lineage>
</organism>
<gene>
    <name evidence="2" type="ORF">METD_I4642271R</name>
</gene>